<reference evidence="9" key="1">
    <citation type="submission" date="2017-02" db="UniProtKB">
        <authorList>
            <consortium name="WormBaseParasite"/>
        </authorList>
    </citation>
    <scope>IDENTIFICATION</scope>
</reference>
<dbReference type="PANTHER" id="PTHR24248:SF125">
    <property type="entry name" value="DOPAMINE D2-LIKE RECEPTOR"/>
    <property type="match status" value="1"/>
</dbReference>
<keyword evidence="5" id="KW-0807">Transducer</keyword>
<evidence type="ECO:0000256" key="4">
    <source>
        <dbReference type="ARBA" id="ARBA00023170"/>
    </source>
</evidence>
<dbReference type="WBParaSite" id="DME_0000967601-mRNA-1">
    <property type="protein sequence ID" value="DME_0000967601-mRNA-1"/>
    <property type="gene ID" value="DME_0000967601"/>
</dbReference>
<dbReference type="GO" id="GO:0005886">
    <property type="term" value="C:plasma membrane"/>
    <property type="evidence" value="ECO:0007669"/>
    <property type="project" value="TreeGrafter"/>
</dbReference>
<organism evidence="7 9">
    <name type="scientific">Dracunculus medinensis</name>
    <name type="common">Guinea worm</name>
    <dbReference type="NCBI Taxonomy" id="318479"/>
    <lineage>
        <taxon>Eukaryota</taxon>
        <taxon>Metazoa</taxon>
        <taxon>Ecdysozoa</taxon>
        <taxon>Nematoda</taxon>
        <taxon>Chromadorea</taxon>
        <taxon>Rhabditida</taxon>
        <taxon>Spirurina</taxon>
        <taxon>Dracunculoidea</taxon>
        <taxon>Dracunculidae</taxon>
        <taxon>Dracunculus</taxon>
    </lineage>
</organism>
<dbReference type="SUPFAM" id="SSF81321">
    <property type="entry name" value="Family A G protein-coupled receptor-like"/>
    <property type="match status" value="1"/>
</dbReference>
<reference evidence="6 8" key="2">
    <citation type="submission" date="2018-11" db="EMBL/GenBank/DDBJ databases">
        <authorList>
            <consortium name="Pathogen Informatics"/>
        </authorList>
    </citation>
    <scope>NUCLEOTIDE SEQUENCE [LARGE SCALE GENOMIC DNA]</scope>
</reference>
<dbReference type="EMBL" id="UYYG01001240">
    <property type="protein sequence ID" value="VDN60755.1"/>
    <property type="molecule type" value="Genomic_DNA"/>
</dbReference>
<evidence type="ECO:0000256" key="2">
    <source>
        <dbReference type="ARBA" id="ARBA00023040"/>
    </source>
</evidence>
<comment type="subcellular location">
    <subcellularLocation>
        <location evidence="1">Membrane</location>
        <topology evidence="1">Multi-pass membrane protein</topology>
    </subcellularLocation>
</comment>
<keyword evidence="2" id="KW-0297">G-protein coupled receptor</keyword>
<protein>
    <submittedName>
        <fullName evidence="9">G_PROTEIN_RECEP_F1_2 domain-containing protein</fullName>
    </submittedName>
</protein>
<keyword evidence="4" id="KW-0675">Receptor</keyword>
<dbReference type="GO" id="GO:0001591">
    <property type="term" value="F:dopamine neurotransmitter receptor activity, coupled via Gi/Go"/>
    <property type="evidence" value="ECO:0007669"/>
    <property type="project" value="TreeGrafter"/>
</dbReference>
<keyword evidence="3" id="KW-1015">Disulfide bond</keyword>
<evidence type="ECO:0000256" key="5">
    <source>
        <dbReference type="ARBA" id="ARBA00023224"/>
    </source>
</evidence>
<dbReference type="Proteomes" id="UP000274756">
    <property type="component" value="Unassembled WGS sequence"/>
</dbReference>
<gene>
    <name evidence="6" type="ORF">DME_LOCUS10728</name>
</gene>
<accession>A0A0N4UP10</accession>
<dbReference type="STRING" id="318479.A0A0N4UP10"/>
<dbReference type="PANTHER" id="PTHR24248">
    <property type="entry name" value="ADRENERGIC RECEPTOR-RELATED G-PROTEIN COUPLED RECEPTOR"/>
    <property type="match status" value="1"/>
</dbReference>
<dbReference type="Proteomes" id="UP000038040">
    <property type="component" value="Unplaced"/>
</dbReference>
<dbReference type="AlphaFoldDB" id="A0A0N4UP10"/>
<evidence type="ECO:0000313" key="9">
    <source>
        <dbReference type="WBParaSite" id="DME_0000967601-mRNA-1"/>
    </source>
</evidence>
<dbReference type="GO" id="GO:0004930">
    <property type="term" value="F:G protein-coupled receptor activity"/>
    <property type="evidence" value="ECO:0007669"/>
    <property type="project" value="UniProtKB-KW"/>
</dbReference>
<evidence type="ECO:0000256" key="3">
    <source>
        <dbReference type="ARBA" id="ARBA00023157"/>
    </source>
</evidence>
<dbReference type="Gene3D" id="1.20.1070.10">
    <property type="entry name" value="Rhodopsin 7-helix transmembrane proteins"/>
    <property type="match status" value="1"/>
</dbReference>
<name>A0A0N4UP10_DRAME</name>
<evidence type="ECO:0000256" key="1">
    <source>
        <dbReference type="ARBA" id="ARBA00004141"/>
    </source>
</evidence>
<evidence type="ECO:0000313" key="6">
    <source>
        <dbReference type="EMBL" id="VDN60755.1"/>
    </source>
</evidence>
<proteinExistence type="predicted"/>
<dbReference type="GO" id="GO:0045202">
    <property type="term" value="C:synapse"/>
    <property type="evidence" value="ECO:0007669"/>
    <property type="project" value="GOC"/>
</dbReference>
<sequence>MNILNGICIKIERDFCQIGFGPFFYSTWVGYINSCLNPIIYTIFNSEFRRAFKTIILGKKKIGLKRGSRPATIFK</sequence>
<evidence type="ECO:0000313" key="8">
    <source>
        <dbReference type="Proteomes" id="UP000274756"/>
    </source>
</evidence>
<evidence type="ECO:0000313" key="7">
    <source>
        <dbReference type="Proteomes" id="UP000038040"/>
    </source>
</evidence>
<dbReference type="OrthoDB" id="10010417at2759"/>
<keyword evidence="8" id="KW-1185">Reference proteome</keyword>